<organism evidence="2">
    <name type="scientific">uncultured Caudovirales phage</name>
    <dbReference type="NCBI Taxonomy" id="2100421"/>
    <lineage>
        <taxon>Viruses</taxon>
        <taxon>Duplodnaviria</taxon>
        <taxon>Heunggongvirae</taxon>
        <taxon>Uroviricota</taxon>
        <taxon>Caudoviricetes</taxon>
        <taxon>Peduoviridae</taxon>
        <taxon>Maltschvirus</taxon>
        <taxon>Maltschvirus maltsch</taxon>
    </lineage>
</organism>
<protein>
    <submittedName>
        <fullName evidence="2">Uncharacterized protein</fullName>
    </submittedName>
</protein>
<keyword evidence="1" id="KW-0472">Membrane</keyword>
<feature type="transmembrane region" description="Helical" evidence="1">
    <location>
        <begin position="6"/>
        <end position="29"/>
    </location>
</feature>
<proteinExistence type="predicted"/>
<dbReference type="EMBL" id="LR796927">
    <property type="protein sequence ID" value="CAB4175888.1"/>
    <property type="molecule type" value="Genomic_DNA"/>
</dbReference>
<keyword evidence="1" id="KW-1133">Transmembrane helix</keyword>
<gene>
    <name evidence="2" type="ORF">UFOVP996_67</name>
</gene>
<accession>A0A6J5Q2Z8</accession>
<reference evidence="2" key="1">
    <citation type="submission" date="2020-05" db="EMBL/GenBank/DDBJ databases">
        <authorList>
            <person name="Chiriac C."/>
            <person name="Salcher M."/>
            <person name="Ghai R."/>
            <person name="Kavagutti S V."/>
        </authorList>
    </citation>
    <scope>NUCLEOTIDE SEQUENCE</scope>
</reference>
<name>A0A6J5Q2Z8_9CAUD</name>
<sequence length="33" mass="3683">MIETILTIFVLLFLGALIGVGVLFAVLWFSQEK</sequence>
<keyword evidence="1" id="KW-0812">Transmembrane</keyword>
<evidence type="ECO:0000256" key="1">
    <source>
        <dbReference type="SAM" id="Phobius"/>
    </source>
</evidence>
<evidence type="ECO:0000313" key="2">
    <source>
        <dbReference type="EMBL" id="CAB4175888.1"/>
    </source>
</evidence>